<keyword evidence="2" id="KW-0472">Membrane</keyword>
<feature type="chain" id="PRO_5044024411" description="Glycoside hydrolase family 76 protein" evidence="3">
    <location>
        <begin position="18"/>
        <end position="451"/>
    </location>
</feature>
<protein>
    <recommendedName>
        <fullName evidence="6">Glycoside hydrolase family 76 protein</fullName>
    </recommendedName>
</protein>
<feature type="signal peptide" evidence="3">
    <location>
        <begin position="1"/>
        <end position="17"/>
    </location>
</feature>
<proteinExistence type="predicted"/>
<gene>
    <name evidence="4" type="ORF">QCA50_008164</name>
</gene>
<feature type="region of interest" description="Disordered" evidence="1">
    <location>
        <begin position="399"/>
        <end position="451"/>
    </location>
</feature>
<dbReference type="EMBL" id="JASBNA010000010">
    <property type="protein sequence ID" value="KAK7688626.1"/>
    <property type="molecule type" value="Genomic_DNA"/>
</dbReference>
<evidence type="ECO:0000256" key="1">
    <source>
        <dbReference type="SAM" id="MobiDB-lite"/>
    </source>
</evidence>
<keyword evidence="2" id="KW-0812">Transmembrane</keyword>
<organism evidence="4 5">
    <name type="scientific">Cerrena zonata</name>
    <dbReference type="NCBI Taxonomy" id="2478898"/>
    <lineage>
        <taxon>Eukaryota</taxon>
        <taxon>Fungi</taxon>
        <taxon>Dikarya</taxon>
        <taxon>Basidiomycota</taxon>
        <taxon>Agaricomycotina</taxon>
        <taxon>Agaricomycetes</taxon>
        <taxon>Polyporales</taxon>
        <taxon>Cerrenaceae</taxon>
        <taxon>Cerrena</taxon>
    </lineage>
</organism>
<evidence type="ECO:0008006" key="6">
    <source>
        <dbReference type="Google" id="ProtNLM"/>
    </source>
</evidence>
<evidence type="ECO:0000313" key="5">
    <source>
        <dbReference type="Proteomes" id="UP001385951"/>
    </source>
</evidence>
<sequence length="451" mass="50404">MILLTLLPVLLISRSLAQDYSIPSQWVNTTSSLSRSDRIRLSSDVLATFTPLYNSTDGIIPTLFFNENAELSIATAIYDSLVDGESNYNAYKQRFSLVTSFLPPQSPPSAVEDLWWGIAAVEAFKAYNDTYFLDNAISIWKTYRPLVVTQSDADNGYYAERNVSFPSTCNGGEVTPDYMNDAHEDLRFQRGRRNRCILMRGLYRHWTHSPKDSEISKLIKAFLLVQYNNLQNNAQYNAIWYSTDWRGPPVPSLVPRGQLDAFDVLNFAIGVEGEPDLPTTSSSMSTNVEPTNTPSPKSITTKHTLSLGPIVGGTIGGFVLVAIAILVFVIRYRRRARNHRNNYLPRDNVERETVVINENGFVRPNQHPFVEPFPPLFPALDLPNSSKLRNEFQHTSATPAAVVHDPPQPPSSRPPTSPPATEEPQAEHRARSILSHSIPSSAPPEYQTVVS</sequence>
<evidence type="ECO:0000313" key="4">
    <source>
        <dbReference type="EMBL" id="KAK7688626.1"/>
    </source>
</evidence>
<evidence type="ECO:0000256" key="3">
    <source>
        <dbReference type="SAM" id="SignalP"/>
    </source>
</evidence>
<keyword evidence="3" id="KW-0732">Signal</keyword>
<feature type="region of interest" description="Disordered" evidence="1">
    <location>
        <begin position="277"/>
        <end position="300"/>
    </location>
</feature>
<reference evidence="4 5" key="1">
    <citation type="submission" date="2022-09" db="EMBL/GenBank/DDBJ databases">
        <authorList>
            <person name="Palmer J.M."/>
        </authorList>
    </citation>
    <scope>NUCLEOTIDE SEQUENCE [LARGE SCALE GENOMIC DNA]</scope>
    <source>
        <strain evidence="4 5">DSM 7382</strain>
    </source>
</reference>
<comment type="caution">
    <text evidence="4">The sequence shown here is derived from an EMBL/GenBank/DDBJ whole genome shotgun (WGS) entry which is preliminary data.</text>
</comment>
<dbReference type="AlphaFoldDB" id="A0AAW0G5H7"/>
<feature type="transmembrane region" description="Helical" evidence="2">
    <location>
        <begin position="307"/>
        <end position="330"/>
    </location>
</feature>
<accession>A0AAW0G5H7</accession>
<keyword evidence="2" id="KW-1133">Transmembrane helix</keyword>
<feature type="compositionally biased region" description="Pro residues" evidence="1">
    <location>
        <begin position="406"/>
        <end position="418"/>
    </location>
</feature>
<keyword evidence="5" id="KW-1185">Reference proteome</keyword>
<dbReference type="Proteomes" id="UP001385951">
    <property type="component" value="Unassembled WGS sequence"/>
</dbReference>
<feature type="compositionally biased region" description="Polar residues" evidence="1">
    <location>
        <begin position="278"/>
        <end position="300"/>
    </location>
</feature>
<evidence type="ECO:0000256" key="2">
    <source>
        <dbReference type="SAM" id="Phobius"/>
    </source>
</evidence>
<name>A0AAW0G5H7_9APHY</name>